<dbReference type="SUPFAM" id="SSF48264">
    <property type="entry name" value="Cytochrome P450"/>
    <property type="match status" value="1"/>
</dbReference>
<dbReference type="PANTHER" id="PTHR46696">
    <property type="entry name" value="P450, PUTATIVE (EUROFUNG)-RELATED"/>
    <property type="match status" value="1"/>
</dbReference>
<dbReference type="PANTHER" id="PTHR46696:SF4">
    <property type="entry name" value="BIOTIN BIOSYNTHESIS CYTOCHROME P450"/>
    <property type="match status" value="1"/>
</dbReference>
<evidence type="ECO:0000313" key="2">
    <source>
        <dbReference type="EMBL" id="GAA4636006.1"/>
    </source>
</evidence>
<organism evidence="2 3">
    <name type="scientific">Actinoallomurus vinaceus</name>
    <dbReference type="NCBI Taxonomy" id="1080074"/>
    <lineage>
        <taxon>Bacteria</taxon>
        <taxon>Bacillati</taxon>
        <taxon>Actinomycetota</taxon>
        <taxon>Actinomycetes</taxon>
        <taxon>Streptosporangiales</taxon>
        <taxon>Thermomonosporaceae</taxon>
        <taxon>Actinoallomurus</taxon>
    </lineage>
</organism>
<dbReference type="InterPro" id="IPR001128">
    <property type="entry name" value="Cyt_P450"/>
</dbReference>
<gene>
    <name evidence="2" type="ORF">GCM10023196_083960</name>
</gene>
<evidence type="ECO:0000256" key="1">
    <source>
        <dbReference type="ARBA" id="ARBA00010617"/>
    </source>
</evidence>
<dbReference type="CDD" id="cd11033">
    <property type="entry name" value="CYP142-like"/>
    <property type="match status" value="1"/>
</dbReference>
<evidence type="ECO:0000313" key="3">
    <source>
        <dbReference type="Proteomes" id="UP001501442"/>
    </source>
</evidence>
<accession>A0ABP8UN71</accession>
<dbReference type="RefSeq" id="WP_345438984.1">
    <property type="nucleotide sequence ID" value="NZ_BAABHK010000016.1"/>
</dbReference>
<dbReference type="Gene3D" id="1.10.630.10">
    <property type="entry name" value="Cytochrome P450"/>
    <property type="match status" value="1"/>
</dbReference>
<reference evidence="3" key="1">
    <citation type="journal article" date="2019" name="Int. J. Syst. Evol. Microbiol.">
        <title>The Global Catalogue of Microorganisms (GCM) 10K type strain sequencing project: providing services to taxonomists for standard genome sequencing and annotation.</title>
        <authorList>
            <consortium name="The Broad Institute Genomics Platform"/>
            <consortium name="The Broad Institute Genome Sequencing Center for Infectious Disease"/>
            <person name="Wu L."/>
            <person name="Ma J."/>
        </authorList>
    </citation>
    <scope>NUCLEOTIDE SEQUENCE [LARGE SCALE GENOMIC DNA]</scope>
    <source>
        <strain evidence="3">JCM 17939</strain>
    </source>
</reference>
<dbReference type="EMBL" id="BAABHK010000016">
    <property type="protein sequence ID" value="GAA4636006.1"/>
    <property type="molecule type" value="Genomic_DNA"/>
</dbReference>
<dbReference type="PRINTS" id="PR00359">
    <property type="entry name" value="BP450"/>
</dbReference>
<comment type="similarity">
    <text evidence="1">Belongs to the cytochrome P450 family.</text>
</comment>
<dbReference type="InterPro" id="IPR036396">
    <property type="entry name" value="Cyt_P450_sf"/>
</dbReference>
<name>A0ABP8UN71_9ACTN</name>
<comment type="caution">
    <text evidence="2">The sequence shown here is derived from an EMBL/GenBank/DDBJ whole genome shotgun (WGS) entry which is preliminary data.</text>
</comment>
<dbReference type="Proteomes" id="UP001501442">
    <property type="component" value="Unassembled WGS sequence"/>
</dbReference>
<dbReference type="InterPro" id="IPR002397">
    <property type="entry name" value="Cyt_P450_B"/>
</dbReference>
<dbReference type="Pfam" id="PF00067">
    <property type="entry name" value="p450"/>
    <property type="match status" value="1"/>
</dbReference>
<keyword evidence="3" id="KW-1185">Reference proteome</keyword>
<proteinExistence type="inferred from homology"/>
<protein>
    <submittedName>
        <fullName evidence="2">Cytochrome P450</fullName>
    </submittedName>
</protein>
<sequence>MRTRDEYHDVDLAALAFWARAADERLAVFARLRTYNRPVFVKEQRVPFVRSGRGFYALVRHADVVHASRNAKVFSSEPAATSPEPPPWVVLLFGRPMVNMDDPRHARLRRIVSRSFTPRRLALIDEHIAATAAAIVDDVLDRGSGDFVADVAARLPIRVICAMMGIPERDHAKVAACVDAMTEYSGVRGDVARLRTLRLLAGNVKAILVLHRLVARLGRERRRRPADDLVSALVNADVDDERLSLRELGAFFDLLLVAGNETTRNALAHGLKLFTDHPDQRALLMADFDGRIGGAIEEIVRYVSPIIQFRRTLTCDYEMNGQSYRKGDKVVLFYLSANRDEDVFVDPDVFDIRRDPNPHVGFGGPGPHLCLGANLARRELTAMFRELFARVPGIRATGEPEPLLSGFDNGIKQLSYEI</sequence>